<comment type="subcellular location">
    <subcellularLocation>
        <location evidence="3">Cytoplasm</location>
    </subcellularLocation>
</comment>
<keyword evidence="6" id="KW-0597">Phosphoprotein</keyword>
<keyword evidence="12 15" id="KW-0418">Kinase</keyword>
<dbReference type="Pfam" id="PF00130">
    <property type="entry name" value="C1_1"/>
    <property type="match status" value="2"/>
</dbReference>
<proteinExistence type="inferred from homology"/>
<dbReference type="CDD" id="cd20800">
    <property type="entry name" value="C1_DGK_typeII_rpt1"/>
    <property type="match status" value="1"/>
</dbReference>
<dbReference type="EMBL" id="CAJQZP010001557">
    <property type="protein sequence ID" value="CAG5053745.1"/>
    <property type="molecule type" value="Genomic_DNA"/>
</dbReference>
<evidence type="ECO:0000256" key="5">
    <source>
        <dbReference type="ARBA" id="ARBA00022490"/>
    </source>
</evidence>
<organism evidence="21 22">
    <name type="scientific">Parnassius apollo</name>
    <name type="common">Apollo butterfly</name>
    <name type="synonym">Papilio apollo</name>
    <dbReference type="NCBI Taxonomy" id="110799"/>
    <lineage>
        <taxon>Eukaryota</taxon>
        <taxon>Metazoa</taxon>
        <taxon>Ecdysozoa</taxon>
        <taxon>Arthropoda</taxon>
        <taxon>Hexapoda</taxon>
        <taxon>Insecta</taxon>
        <taxon>Pterygota</taxon>
        <taxon>Neoptera</taxon>
        <taxon>Endopterygota</taxon>
        <taxon>Lepidoptera</taxon>
        <taxon>Glossata</taxon>
        <taxon>Ditrysia</taxon>
        <taxon>Papilionoidea</taxon>
        <taxon>Papilionidae</taxon>
        <taxon>Parnassiinae</taxon>
        <taxon>Parnassini</taxon>
        <taxon>Parnassius</taxon>
        <taxon>Parnassius</taxon>
    </lineage>
</organism>
<dbReference type="PROSITE" id="PS50105">
    <property type="entry name" value="SAM_DOMAIN"/>
    <property type="match status" value="1"/>
</dbReference>
<feature type="compositionally biased region" description="Polar residues" evidence="16">
    <location>
        <begin position="626"/>
        <end position="649"/>
    </location>
</feature>
<evidence type="ECO:0000256" key="13">
    <source>
        <dbReference type="ARBA" id="ARBA00022833"/>
    </source>
</evidence>
<keyword evidence="7 15" id="KW-0808">Transferase</keyword>
<dbReference type="OrthoDB" id="196165at2759"/>
<evidence type="ECO:0000256" key="10">
    <source>
        <dbReference type="ARBA" id="ARBA00022741"/>
    </source>
</evidence>
<feature type="domain" description="Phorbol-ester/DAG-type" evidence="18">
    <location>
        <begin position="74"/>
        <end position="125"/>
    </location>
</feature>
<dbReference type="InterPro" id="IPR001206">
    <property type="entry name" value="Diacylglycerol_kinase_cat_dom"/>
</dbReference>
<name>A0A8S3Y3Y4_PARAO</name>
<feature type="compositionally biased region" description="Polar residues" evidence="16">
    <location>
        <begin position="607"/>
        <end position="616"/>
    </location>
</feature>
<feature type="compositionally biased region" description="Basic and acidic residues" evidence="16">
    <location>
        <begin position="842"/>
        <end position="851"/>
    </location>
</feature>
<keyword evidence="11" id="KW-0863">Zinc-finger</keyword>
<evidence type="ECO:0000256" key="15">
    <source>
        <dbReference type="RuleBase" id="RU361128"/>
    </source>
</evidence>
<dbReference type="InterPro" id="IPR001849">
    <property type="entry name" value="PH_domain"/>
</dbReference>
<accession>A0A8S3Y3Y4</accession>
<evidence type="ECO:0000256" key="16">
    <source>
        <dbReference type="SAM" id="MobiDB-lite"/>
    </source>
</evidence>
<dbReference type="SMART" id="SM00046">
    <property type="entry name" value="DAGKc"/>
    <property type="match status" value="1"/>
</dbReference>
<comment type="similarity">
    <text evidence="4 15">Belongs to the eukaryotic diacylglycerol kinase family.</text>
</comment>
<dbReference type="InterPro" id="IPR001660">
    <property type="entry name" value="SAM"/>
</dbReference>
<dbReference type="PROSITE" id="PS00479">
    <property type="entry name" value="ZF_DAG_PE_1"/>
    <property type="match status" value="2"/>
</dbReference>
<evidence type="ECO:0000313" key="22">
    <source>
        <dbReference type="Proteomes" id="UP000691718"/>
    </source>
</evidence>
<evidence type="ECO:0000256" key="11">
    <source>
        <dbReference type="ARBA" id="ARBA00022771"/>
    </source>
</evidence>
<dbReference type="Pfam" id="PF00536">
    <property type="entry name" value="SAM_1"/>
    <property type="match status" value="1"/>
</dbReference>
<keyword evidence="14 15" id="KW-0067">ATP-binding</keyword>
<dbReference type="GO" id="GO:0005886">
    <property type="term" value="C:plasma membrane"/>
    <property type="evidence" value="ECO:0007669"/>
    <property type="project" value="TreeGrafter"/>
</dbReference>
<keyword evidence="10 15" id="KW-0547">Nucleotide-binding</keyword>
<dbReference type="InterPro" id="IPR037607">
    <property type="entry name" value="DGK"/>
</dbReference>
<comment type="function">
    <text evidence="2">Phosphorylates diacylglycerol (DAG) to generate phosphatidic acid (PA).</text>
</comment>
<dbReference type="PROSITE" id="PS50081">
    <property type="entry name" value="ZF_DAG_PE_2"/>
    <property type="match status" value="2"/>
</dbReference>
<feature type="region of interest" description="Disordered" evidence="16">
    <location>
        <begin position="527"/>
        <end position="566"/>
    </location>
</feature>
<evidence type="ECO:0000256" key="8">
    <source>
        <dbReference type="ARBA" id="ARBA00022723"/>
    </source>
</evidence>
<dbReference type="GO" id="GO:0008270">
    <property type="term" value="F:zinc ion binding"/>
    <property type="evidence" value="ECO:0007669"/>
    <property type="project" value="UniProtKB-KW"/>
</dbReference>
<feature type="domain" description="PH" evidence="17">
    <location>
        <begin position="1"/>
        <end position="58"/>
    </location>
</feature>
<keyword evidence="8" id="KW-0479">Metal-binding</keyword>
<dbReference type="GO" id="GO:0046486">
    <property type="term" value="P:glycerolipid metabolic process"/>
    <property type="evidence" value="ECO:0007669"/>
    <property type="project" value="UniProtKB-ARBA"/>
</dbReference>
<evidence type="ECO:0000256" key="2">
    <source>
        <dbReference type="ARBA" id="ARBA00002064"/>
    </source>
</evidence>
<dbReference type="GO" id="GO:0005524">
    <property type="term" value="F:ATP binding"/>
    <property type="evidence" value="ECO:0007669"/>
    <property type="project" value="UniProtKB-KW"/>
</dbReference>
<evidence type="ECO:0000259" key="19">
    <source>
        <dbReference type="PROSITE" id="PS50105"/>
    </source>
</evidence>
<feature type="domain" description="Phorbol-ester/DAG-type" evidence="18">
    <location>
        <begin position="148"/>
        <end position="199"/>
    </location>
</feature>
<keyword evidence="5" id="KW-0963">Cytoplasm</keyword>
<evidence type="ECO:0000256" key="6">
    <source>
        <dbReference type="ARBA" id="ARBA00022553"/>
    </source>
</evidence>
<dbReference type="Pfam" id="PF00609">
    <property type="entry name" value="DAGK_acc"/>
    <property type="match status" value="1"/>
</dbReference>
<sequence length="2189" mass="241910">MSQLWDELELEDATFAECSINNANHSFQVITPSRCVVLCADSRSEMESWAGALRGALHRGADVADLVARLSSGDHHWYAATHARPTFCNVCREPLGALGTAHALACELCKYKAHKRCAARAPPSCKWSTLASLGPHLVEDAEGNIIMPHQWLEGNLPVAAKCDICDKTCGSVLRLQDFRCVWCRKCVHANCRPGWRATCSLGPARASVVPPTRLHSVGPDDGWLPDRPPNASPLIVFVNSRSGDNQGIKFLRRFKQLLNPAQVFELSGAGPRLGLRLFRHFAPLRVLVCSGDGSVGWVLQEIDKLDMHRQVQTAVLPLGTGNDLARVLGWGASCDDAANLQQLLERYERASTKMLDRWSIMTFERALTAPPPPPVPPDLLDESTLLKNLQDIMQAGEVSPAASSALRAGCLRLAAAGERAGGSAARASHRLRRALSLLLHARTHLAHDHTRCRSWEPMETTSDSEPETQPVAEKGIIEKTEKEQLNLAARGCSLAGRADSVRRALRSLVRTLAHLCPQEAVDWNEIAGEGDKGNVGIESSRGGGGDSSVAGGLRPSSDETATDTLPVPRAFADSRRSSAASAVSAASLHSENIPDVDEDIAKLMNSQPGEQQQQTLHVEKPDPNKLNLSSPRDRLSISNLSSCDTSSCKNLFRPDTDRGPSYSSSLTVPNLVSSSDSDKRHTTVQGETYESDQLTIIDIDKPYTDDVHFRELSERITSASGDCTPERKLSSVDLEVDASSSEGSNISEDFSLISEIIDTKPEDLVEGGIGHIDSPEISDTTYANSETIHGESIMDDISSMLGQEVLLAMMGKNGDNETYTDDTTLFTSDTVSDIPMDSRNPSLERKTEGRMKHFSKIKKRKEPEVEKFGFENRVFYIENAPKADDQIKYCSLAQFEEGSDIARKSFRKQVKRSVKKRLGDDGTVKHLLPKTAEEQTPKEDSLIRASSKPTMLLNEEITTKVKDQVPMFPQVSVVVEPPSPSQSEGKKSLKNTESRMASVLNDIFEPGTDTLSVHSPEPNITNSRERRQSDNPKLLGSSDPEYGKFLSCSPAATRRISCGSLFKPGEPDNRLSTSVSSIWGEGGIMGNMGSLKSDTTSERAKKLPIINPLVQLPSWPHVTQGFISQCLLANADALCAAVSPLMDPDDTLLEGFYEKAVMNNYFGIGIDAKITLDFHNKREEHPEKCRSRARNYMWYGVLGSKEWVNRTYRHLGQRVQLECDGQRIPLPELQGIVVLNISSFMGGTNFWGGTRADDIFLAPSFDDRILEVVAVFGSAQMAASRLINLQKHRIAQCRAVQINILGEECVPVQVDGEAWLQPPGCVRIIHKNRAQMLCRSRALETSLRAWDEKQQQKAQAGSSLSQSESAQLLALLDDVNTLVKHVKLACISEASSGGSALSAARRVAARADSLQDAEGRLLPPPQLRRLLAALMLLMTLPQSLGGELPRAAGERLCGRRRGGCRARAPGTLRHARRPRLPARGRGTHLLTYSAAMRTWRATTRATSSPTCTRTRYPPTYILCRHAHLARCDTRDGLACLHADEVPTYFHTLPPCAPGALRHTRRPRLPARGRGAHLPHTLPPCAPGALRHTQRPRLPCTRTRYPPTYILCRHAHLARCDTRNGLAYLHADEVPTYLHTLPPCAPGRCDTRDSLAYLHANEVPTYLHTLSPRAPGALRHTRRPRLPARGRGTHLLTYSAAMRTWRAATHATASPTCTRTRYPPTYIICRHAHLGAATTRDSLAYLHANKVPTYLHTLSPCAPGALRHTRRPRLPARGRGTHLLTYSAAMRTWRAATHATASPTCTRTRYPPTYILCRHAHLARCDTRDGLAYLHADEVPTYLHTLPPCVPGALRHTRRLRLPARGRGTHLLAYSVAMRHGALRHTRRPRYLHADEVPTYLHTLPPCVPGALRYTRRPRLPERGRGTHLLTYSATMRTWRTATHATASPTCTRTRYPPTYILCRHASMARCDTRDGLPTCTRTRYPPTYILCHHAHLAHCDTRDGLAYLNADEVPTYLHTLPPCVPGALRHTRRPRLPARGRGTHLLTYSATMRTWRTAIHATASPTCTRTRYPPTYILCHHAHLAHCDTRDGLAYLHADEVPKRGAGRWLRGRRSVSEGSSTSFTAAQVRNWGVKEVQTWLESMQLGEYSEVFAKHDVTGRELLSLARRDLRDLGITKVGHIKRILQGVKDLQ</sequence>
<reference evidence="21" key="1">
    <citation type="submission" date="2021-04" db="EMBL/GenBank/DDBJ databases">
        <authorList>
            <person name="Tunstrom K."/>
        </authorList>
    </citation>
    <scope>NUCLEOTIDE SEQUENCE</scope>
</reference>
<dbReference type="FunFam" id="3.30.60.20:FF:000002">
    <property type="entry name" value="Diacylglycerol kinase"/>
    <property type="match status" value="1"/>
</dbReference>
<dbReference type="InterPro" id="IPR000756">
    <property type="entry name" value="Diacylglycerol_kin_accessory"/>
</dbReference>
<keyword evidence="13" id="KW-0862">Zinc</keyword>
<feature type="domain" description="DAGKc" evidence="20">
    <location>
        <begin position="229"/>
        <end position="364"/>
    </location>
</feature>
<protein>
    <recommendedName>
        <fullName evidence="15">Diacylglycerol kinase</fullName>
        <shortName evidence="15">DAG kinase</shortName>
        <ecNumber evidence="15">2.7.1.107</ecNumber>
    </recommendedName>
</protein>
<evidence type="ECO:0000256" key="9">
    <source>
        <dbReference type="ARBA" id="ARBA00022737"/>
    </source>
</evidence>
<keyword evidence="9" id="KW-0677">Repeat</keyword>
<dbReference type="SMART" id="SM00109">
    <property type="entry name" value="C1"/>
    <property type="match status" value="2"/>
</dbReference>
<keyword evidence="22" id="KW-1185">Reference proteome</keyword>
<dbReference type="GO" id="GO:0007200">
    <property type="term" value="P:phospholipase C-activating G protein-coupled receptor signaling pathway"/>
    <property type="evidence" value="ECO:0007669"/>
    <property type="project" value="InterPro"/>
</dbReference>
<dbReference type="SMART" id="SM00045">
    <property type="entry name" value="DAGKa"/>
    <property type="match status" value="1"/>
</dbReference>
<dbReference type="InterPro" id="IPR002219">
    <property type="entry name" value="PKC_DAG/PE"/>
</dbReference>
<evidence type="ECO:0000256" key="4">
    <source>
        <dbReference type="ARBA" id="ARBA00009280"/>
    </source>
</evidence>
<dbReference type="FunFam" id="2.60.200.40:FF:000001">
    <property type="entry name" value="Diacylglycerol kinase"/>
    <property type="match status" value="1"/>
</dbReference>
<dbReference type="Proteomes" id="UP000691718">
    <property type="component" value="Unassembled WGS sequence"/>
</dbReference>
<feature type="domain" description="SAM" evidence="19">
    <location>
        <begin position="2128"/>
        <end position="2189"/>
    </location>
</feature>
<dbReference type="FunFam" id="3.40.50.10330:FF:000001">
    <property type="entry name" value="Diacylglycerol kinase"/>
    <property type="match status" value="1"/>
</dbReference>
<feature type="region of interest" description="Disordered" evidence="16">
    <location>
        <begin position="607"/>
        <end position="687"/>
    </location>
</feature>
<gene>
    <name evidence="21" type="ORF">PAPOLLO_LOCUS25740</name>
</gene>
<evidence type="ECO:0000256" key="3">
    <source>
        <dbReference type="ARBA" id="ARBA00004496"/>
    </source>
</evidence>
<evidence type="ECO:0000313" key="21">
    <source>
        <dbReference type="EMBL" id="CAG5053745.1"/>
    </source>
</evidence>
<evidence type="ECO:0000259" key="18">
    <source>
        <dbReference type="PROSITE" id="PS50081"/>
    </source>
</evidence>
<feature type="region of interest" description="Disordered" evidence="16">
    <location>
        <begin position="831"/>
        <end position="851"/>
    </location>
</feature>
<dbReference type="PANTHER" id="PTHR11255">
    <property type="entry name" value="DIACYLGLYCEROL KINASE"/>
    <property type="match status" value="1"/>
</dbReference>
<dbReference type="Pfam" id="PF00781">
    <property type="entry name" value="DAGK_cat"/>
    <property type="match status" value="1"/>
</dbReference>
<evidence type="ECO:0000256" key="1">
    <source>
        <dbReference type="ARBA" id="ARBA00001383"/>
    </source>
</evidence>
<evidence type="ECO:0000256" key="7">
    <source>
        <dbReference type="ARBA" id="ARBA00022679"/>
    </source>
</evidence>
<dbReference type="GO" id="GO:0004143">
    <property type="term" value="F:ATP-dependent diacylglycerol kinase activity"/>
    <property type="evidence" value="ECO:0007669"/>
    <property type="project" value="UniProtKB-EC"/>
</dbReference>
<evidence type="ECO:0000259" key="20">
    <source>
        <dbReference type="PROSITE" id="PS50146"/>
    </source>
</evidence>
<dbReference type="SMART" id="SM00454">
    <property type="entry name" value="SAM"/>
    <property type="match status" value="1"/>
</dbReference>
<comment type="catalytic activity">
    <reaction evidence="1 15">
        <text>a 1,2-diacyl-sn-glycerol + ATP = a 1,2-diacyl-sn-glycero-3-phosphate + ADP + H(+)</text>
        <dbReference type="Rhea" id="RHEA:10272"/>
        <dbReference type="ChEBI" id="CHEBI:15378"/>
        <dbReference type="ChEBI" id="CHEBI:17815"/>
        <dbReference type="ChEBI" id="CHEBI:30616"/>
        <dbReference type="ChEBI" id="CHEBI:58608"/>
        <dbReference type="ChEBI" id="CHEBI:456216"/>
        <dbReference type="EC" id="2.7.1.107"/>
    </reaction>
</comment>
<comment type="caution">
    <text evidence="21">The sequence shown here is derived from an EMBL/GenBank/DDBJ whole genome shotgun (WGS) entry which is preliminary data.</text>
</comment>
<dbReference type="PROSITE" id="PS50146">
    <property type="entry name" value="DAGK"/>
    <property type="match status" value="1"/>
</dbReference>
<feature type="compositionally biased region" description="Polar residues" evidence="16">
    <location>
        <begin position="661"/>
        <end position="675"/>
    </location>
</feature>
<dbReference type="EC" id="2.7.1.107" evidence="15"/>
<evidence type="ECO:0000256" key="14">
    <source>
        <dbReference type="ARBA" id="ARBA00022840"/>
    </source>
</evidence>
<feature type="region of interest" description="Disordered" evidence="16">
    <location>
        <begin position="1004"/>
        <end position="1038"/>
    </location>
</feature>
<feature type="compositionally biased region" description="Polar residues" evidence="16">
    <location>
        <begin position="1009"/>
        <end position="1022"/>
    </location>
</feature>
<dbReference type="PANTHER" id="PTHR11255:SF109">
    <property type="entry name" value="DIACYLGLYCEROL KINASE ETA"/>
    <property type="match status" value="1"/>
</dbReference>
<dbReference type="PROSITE" id="PS50003">
    <property type="entry name" value="PH_DOMAIN"/>
    <property type="match status" value="1"/>
</dbReference>
<evidence type="ECO:0000256" key="12">
    <source>
        <dbReference type="ARBA" id="ARBA00022777"/>
    </source>
</evidence>
<evidence type="ECO:0000259" key="17">
    <source>
        <dbReference type="PROSITE" id="PS50003"/>
    </source>
</evidence>